<dbReference type="EMBL" id="JAAZON010000399">
    <property type="protein sequence ID" value="NMC63280.1"/>
    <property type="molecule type" value="Genomic_DNA"/>
</dbReference>
<organism evidence="7 8">
    <name type="scientific">SAR324 cluster bacterium</name>
    <dbReference type="NCBI Taxonomy" id="2024889"/>
    <lineage>
        <taxon>Bacteria</taxon>
        <taxon>Deltaproteobacteria</taxon>
        <taxon>SAR324 cluster</taxon>
    </lineage>
</organism>
<evidence type="ECO:0000256" key="3">
    <source>
        <dbReference type="ARBA" id="ARBA00022729"/>
    </source>
</evidence>
<evidence type="ECO:0000256" key="6">
    <source>
        <dbReference type="ARBA" id="ARBA00023288"/>
    </source>
</evidence>
<sequence>MGLNSQKDATFVEVKDSPYANFIVVREEDVDSGWIESLSG</sequence>
<comment type="subcellular location">
    <subcellularLocation>
        <location evidence="1">Membrane</location>
        <topology evidence="1">Lipid-anchor</topology>
    </subcellularLocation>
</comment>
<gene>
    <name evidence="7" type="ORF">GYA55_08940</name>
</gene>
<name>A0A7X9IK32_9DELT</name>
<dbReference type="GO" id="GO:0016020">
    <property type="term" value="C:membrane"/>
    <property type="evidence" value="ECO:0007669"/>
    <property type="project" value="UniProtKB-SubCell"/>
</dbReference>
<dbReference type="AlphaFoldDB" id="A0A7X9IK32"/>
<evidence type="ECO:0000256" key="2">
    <source>
        <dbReference type="ARBA" id="ARBA00008973"/>
    </source>
</evidence>
<keyword evidence="3" id="KW-0732">Signal</keyword>
<keyword evidence="6" id="KW-0449">Lipoprotein</keyword>
<evidence type="ECO:0000256" key="5">
    <source>
        <dbReference type="ARBA" id="ARBA00023139"/>
    </source>
</evidence>
<evidence type="ECO:0000256" key="4">
    <source>
        <dbReference type="ARBA" id="ARBA00023136"/>
    </source>
</evidence>
<dbReference type="Gene3D" id="3.40.190.10">
    <property type="entry name" value="Periplasmic binding protein-like II"/>
    <property type="match status" value="1"/>
</dbReference>
<evidence type="ECO:0000256" key="1">
    <source>
        <dbReference type="ARBA" id="ARBA00004635"/>
    </source>
</evidence>
<protein>
    <submittedName>
        <fullName evidence="7">Uncharacterized protein</fullName>
    </submittedName>
</protein>
<comment type="caution">
    <text evidence="7">The sequence shown here is derived from an EMBL/GenBank/DDBJ whole genome shotgun (WGS) entry which is preliminary data.</text>
</comment>
<keyword evidence="5" id="KW-0564">Palmitate</keyword>
<reference evidence="7 8" key="1">
    <citation type="journal article" date="2020" name="Biotechnol. Biofuels">
        <title>New insights from the biogas microbiome by comprehensive genome-resolved metagenomics of nearly 1600 species originating from multiple anaerobic digesters.</title>
        <authorList>
            <person name="Campanaro S."/>
            <person name="Treu L."/>
            <person name="Rodriguez-R L.M."/>
            <person name="Kovalovszki A."/>
            <person name="Ziels R.M."/>
            <person name="Maus I."/>
            <person name="Zhu X."/>
            <person name="Kougias P.G."/>
            <person name="Basile A."/>
            <person name="Luo G."/>
            <person name="Schluter A."/>
            <person name="Konstantinidis K.T."/>
            <person name="Angelidaki I."/>
        </authorList>
    </citation>
    <scope>NUCLEOTIDE SEQUENCE [LARGE SCALE GENOMIC DNA]</scope>
    <source>
        <strain evidence="7">AS27yjCOA_65</strain>
    </source>
</reference>
<comment type="similarity">
    <text evidence="2">Belongs to the NlpA lipoprotein family.</text>
</comment>
<evidence type="ECO:0000313" key="7">
    <source>
        <dbReference type="EMBL" id="NMC63280.1"/>
    </source>
</evidence>
<proteinExistence type="inferred from homology"/>
<evidence type="ECO:0000313" key="8">
    <source>
        <dbReference type="Proteomes" id="UP000524246"/>
    </source>
</evidence>
<dbReference type="InterPro" id="IPR004872">
    <property type="entry name" value="Lipoprotein_NlpA"/>
</dbReference>
<dbReference type="Proteomes" id="UP000524246">
    <property type="component" value="Unassembled WGS sequence"/>
</dbReference>
<accession>A0A7X9IK32</accession>
<keyword evidence="4" id="KW-0472">Membrane</keyword>
<dbReference type="Pfam" id="PF03180">
    <property type="entry name" value="Lipoprotein_9"/>
    <property type="match status" value="1"/>
</dbReference>